<proteinExistence type="predicted"/>
<accession>A0A0F2MJE6</accession>
<reference evidence="3 4" key="2">
    <citation type="journal article" date="2015" name="Eukaryot. Cell">
        <title>Asexual propagation of a virulent clone complex in a human and feline outbreak of sporotrichosis.</title>
        <authorList>
            <person name="Teixeira Mde M."/>
            <person name="Rodrigues A.M."/>
            <person name="Tsui C.K."/>
            <person name="de Almeida L.G."/>
            <person name="Van Diepeningen A.D."/>
            <person name="van den Ende B.G."/>
            <person name="Fernandes G.F."/>
            <person name="Kano R."/>
            <person name="Hamelin R.C."/>
            <person name="Lopes-Bezerra L.M."/>
            <person name="Vasconcelos A.T."/>
            <person name="de Hoog S."/>
            <person name="de Camargo Z.P."/>
            <person name="Felipe M.S."/>
        </authorList>
    </citation>
    <scope>NUCLEOTIDE SEQUENCE [LARGE SCALE GENOMIC DNA]</scope>
    <source>
        <strain evidence="3 4">1099-18</strain>
    </source>
</reference>
<dbReference type="EMBL" id="AXCR01000004">
    <property type="protein sequence ID" value="KJR88306.1"/>
    <property type="molecule type" value="Genomic_DNA"/>
</dbReference>
<evidence type="ECO:0000313" key="3">
    <source>
        <dbReference type="EMBL" id="KJR88306.1"/>
    </source>
</evidence>
<evidence type="ECO:0000256" key="1">
    <source>
        <dbReference type="SAM" id="MobiDB-lite"/>
    </source>
</evidence>
<reference evidence="3 4" key="1">
    <citation type="journal article" date="2014" name="BMC Genomics">
        <title>Comparative genomics of the major fungal agents of human and animal Sporotrichosis: Sporothrix schenckii and Sporothrix brasiliensis.</title>
        <authorList>
            <person name="Teixeira M.M."/>
            <person name="de Almeida L.G."/>
            <person name="Kubitschek-Barreira P."/>
            <person name="Alves F.L."/>
            <person name="Kioshima E.S."/>
            <person name="Abadio A.K."/>
            <person name="Fernandes L."/>
            <person name="Derengowski L.S."/>
            <person name="Ferreira K.S."/>
            <person name="Souza R.C."/>
            <person name="Ruiz J.C."/>
            <person name="de Andrade N.C."/>
            <person name="Paes H.C."/>
            <person name="Nicola A.M."/>
            <person name="Albuquerque P."/>
            <person name="Gerber A.L."/>
            <person name="Martins V.P."/>
            <person name="Peconick L.D."/>
            <person name="Neto A.V."/>
            <person name="Chaucanez C.B."/>
            <person name="Silva P.A."/>
            <person name="Cunha O.L."/>
            <person name="de Oliveira F.F."/>
            <person name="dos Santos T.C."/>
            <person name="Barros A.L."/>
            <person name="Soares M.A."/>
            <person name="de Oliveira L.M."/>
            <person name="Marini M.M."/>
            <person name="Villalobos-Duno H."/>
            <person name="Cunha M.M."/>
            <person name="de Hoog S."/>
            <person name="da Silveira J.F."/>
            <person name="Henrissat B."/>
            <person name="Nino-Vega G.A."/>
            <person name="Cisalpino P.S."/>
            <person name="Mora-Montes H.M."/>
            <person name="Almeida S.R."/>
            <person name="Stajich J.E."/>
            <person name="Lopes-Bezerra L.M."/>
            <person name="Vasconcelos A.T."/>
            <person name="Felipe M.S."/>
        </authorList>
    </citation>
    <scope>NUCLEOTIDE SEQUENCE [LARGE SCALE GENOMIC DNA]</scope>
    <source>
        <strain evidence="3 4">1099-18</strain>
    </source>
</reference>
<organism evidence="3 4">
    <name type="scientific">Sporothrix schenckii 1099-18</name>
    <dbReference type="NCBI Taxonomy" id="1397361"/>
    <lineage>
        <taxon>Eukaryota</taxon>
        <taxon>Fungi</taxon>
        <taxon>Dikarya</taxon>
        <taxon>Ascomycota</taxon>
        <taxon>Pezizomycotina</taxon>
        <taxon>Sordariomycetes</taxon>
        <taxon>Sordariomycetidae</taxon>
        <taxon>Ophiostomatales</taxon>
        <taxon>Ophiostomataceae</taxon>
        <taxon>Sporothrix</taxon>
    </lineage>
</organism>
<protein>
    <recommendedName>
        <fullName evidence="5">4-coumarate:coenzyme A ligase</fullName>
    </recommendedName>
</protein>
<dbReference type="GeneID" id="27670070"/>
<dbReference type="AlphaFoldDB" id="A0A0F2MJE6"/>
<feature type="region of interest" description="Disordered" evidence="1">
    <location>
        <begin position="87"/>
        <end position="109"/>
    </location>
</feature>
<dbReference type="RefSeq" id="XP_016590982.1">
    <property type="nucleotide sequence ID" value="XM_016734793.1"/>
</dbReference>
<dbReference type="OrthoDB" id="5194807at2759"/>
<sequence>MPVRIPAAKATEVMSYGVAGVGAFAPIYMMLAPGAEETMARHTGYWAPRWEHVAQRYISPPMQHAVRTHVSPPVERTMQRMDKATNHHMTRAAQHVDRRIRSSIQRVQK</sequence>
<keyword evidence="2" id="KW-0472">Membrane</keyword>
<feature type="transmembrane region" description="Helical" evidence="2">
    <location>
        <begin position="13"/>
        <end position="31"/>
    </location>
</feature>
<dbReference type="VEuPathDB" id="FungiDB:SPSK_08153"/>
<evidence type="ECO:0000313" key="4">
    <source>
        <dbReference type="Proteomes" id="UP000033710"/>
    </source>
</evidence>
<evidence type="ECO:0008006" key="5">
    <source>
        <dbReference type="Google" id="ProtNLM"/>
    </source>
</evidence>
<gene>
    <name evidence="3" type="ORF">SPSK_08153</name>
</gene>
<evidence type="ECO:0000256" key="2">
    <source>
        <dbReference type="SAM" id="Phobius"/>
    </source>
</evidence>
<keyword evidence="2" id="KW-0812">Transmembrane</keyword>
<dbReference type="KEGG" id="ssck:SPSK_08153"/>
<dbReference type="Proteomes" id="UP000033710">
    <property type="component" value="Unassembled WGS sequence"/>
</dbReference>
<comment type="caution">
    <text evidence="3">The sequence shown here is derived from an EMBL/GenBank/DDBJ whole genome shotgun (WGS) entry which is preliminary data.</text>
</comment>
<name>A0A0F2MJE6_SPOSC</name>
<keyword evidence="2" id="KW-1133">Transmembrane helix</keyword>